<sequence>MKLIIRGKDIHVLECQELTKISDIKDRIAALEGLKVSEINLYAAGSPVTDESLVSLYENVSIEVMANLLGGKVHGSLARAGKVKGQTPKVEKQEKKKKKTGRAKRRIQYNRRFVNVVATFGRKRGPNSNSAPAS</sequence>
<dbReference type="PANTHER" id="PTHR12650:SF15">
    <property type="entry name" value="RIBOSOMAL PROTEIN S30, ISOFORM A"/>
    <property type="match status" value="1"/>
</dbReference>
<dbReference type="AlphaFoldDB" id="D1M7Y7"/>
<dbReference type="GO" id="GO:0022627">
    <property type="term" value="C:cytosolic small ribosomal subunit"/>
    <property type="evidence" value="ECO:0007669"/>
    <property type="project" value="TreeGrafter"/>
</dbReference>
<dbReference type="PANTHER" id="PTHR12650">
    <property type="entry name" value="40S RIBOSOMAL PROTEIN S30/UBIQUITIN-LIKE PROTEIN FUBI"/>
    <property type="match status" value="1"/>
</dbReference>
<protein>
    <submittedName>
        <fullName evidence="4">Ribosomal protein S30</fullName>
    </submittedName>
</protein>
<feature type="compositionally biased region" description="Basic residues" evidence="3">
    <location>
        <begin position="95"/>
        <end position="104"/>
    </location>
</feature>
<evidence type="ECO:0000256" key="2">
    <source>
        <dbReference type="ARBA" id="ARBA00023274"/>
    </source>
</evidence>
<organism evidence="4">
    <name type="scientific">Chrysomela tremula</name>
    <name type="common">Leaf beetle</name>
    <dbReference type="NCBI Taxonomy" id="63687"/>
    <lineage>
        <taxon>Eukaryota</taxon>
        <taxon>Metazoa</taxon>
        <taxon>Ecdysozoa</taxon>
        <taxon>Arthropoda</taxon>
        <taxon>Hexapoda</taxon>
        <taxon>Insecta</taxon>
        <taxon>Pterygota</taxon>
        <taxon>Neoptera</taxon>
        <taxon>Endopterygota</taxon>
        <taxon>Coleoptera</taxon>
        <taxon>Polyphaga</taxon>
        <taxon>Cucujiformia</taxon>
        <taxon>Chrysomeloidea</taxon>
        <taxon>Chrysomelidae</taxon>
        <taxon>Chrysomelinae</taxon>
        <taxon>Chrysomelini</taxon>
        <taxon>Chrysomela</taxon>
    </lineage>
</organism>
<evidence type="ECO:0000313" key="4">
    <source>
        <dbReference type="EMBL" id="ACY71261.1"/>
    </source>
</evidence>
<proteinExistence type="evidence at transcript level"/>
<reference evidence="4" key="1">
    <citation type="submission" date="2009-10" db="EMBL/GenBank/DDBJ databases">
        <title>Chrysomela tremulae ribosomal proteins.</title>
        <authorList>
            <person name="Pauchet Y."/>
            <person name="ffrench-Constant R.H."/>
        </authorList>
    </citation>
    <scope>NUCLEOTIDE SEQUENCE</scope>
</reference>
<evidence type="ECO:0000256" key="1">
    <source>
        <dbReference type="ARBA" id="ARBA00022980"/>
    </source>
</evidence>
<dbReference type="SUPFAM" id="SSF54236">
    <property type="entry name" value="Ubiquitin-like"/>
    <property type="match status" value="1"/>
</dbReference>
<keyword evidence="2" id="KW-0687">Ribonucleoprotein</keyword>
<feature type="region of interest" description="Disordered" evidence="3">
    <location>
        <begin position="80"/>
        <end position="104"/>
    </location>
</feature>
<dbReference type="GO" id="GO:0003735">
    <property type="term" value="F:structural constituent of ribosome"/>
    <property type="evidence" value="ECO:0007669"/>
    <property type="project" value="InterPro"/>
</dbReference>
<dbReference type="EMBL" id="GU120411">
    <property type="protein sequence ID" value="ACY71261.1"/>
    <property type="molecule type" value="mRNA"/>
</dbReference>
<name>D1M7Y7_CHRTR</name>
<dbReference type="InterPro" id="IPR029071">
    <property type="entry name" value="Ubiquitin-like_domsf"/>
</dbReference>
<dbReference type="Pfam" id="PF04758">
    <property type="entry name" value="Ribosomal_S30"/>
    <property type="match status" value="1"/>
</dbReference>
<gene>
    <name evidence="4" type="primary">RpS30</name>
</gene>
<dbReference type="GO" id="GO:0006412">
    <property type="term" value="P:translation"/>
    <property type="evidence" value="ECO:0007669"/>
    <property type="project" value="InterPro"/>
</dbReference>
<accession>D1M7Y7</accession>
<dbReference type="InterPro" id="IPR006846">
    <property type="entry name" value="Ribosomal_eS30"/>
</dbReference>
<keyword evidence="1 4" id="KW-0689">Ribosomal protein</keyword>
<evidence type="ECO:0000256" key="3">
    <source>
        <dbReference type="SAM" id="MobiDB-lite"/>
    </source>
</evidence>